<evidence type="ECO:0000313" key="8">
    <source>
        <dbReference type="EMBL" id="KAF3336993.1"/>
    </source>
</evidence>
<feature type="compositionally biased region" description="Basic and acidic residues" evidence="6">
    <location>
        <begin position="70"/>
        <end position="80"/>
    </location>
</feature>
<dbReference type="EMBL" id="SWLB01000007">
    <property type="protein sequence ID" value="KAF3336993.1"/>
    <property type="molecule type" value="Genomic_DNA"/>
</dbReference>
<accession>A0A833RC89</accession>
<keyword evidence="3" id="KW-0862">Zinc</keyword>
<dbReference type="OrthoDB" id="10258692at2759"/>
<dbReference type="GO" id="GO:0003677">
    <property type="term" value="F:DNA binding"/>
    <property type="evidence" value="ECO:0007669"/>
    <property type="project" value="UniProtKB-KW"/>
</dbReference>
<feature type="region of interest" description="Disordered" evidence="6">
    <location>
        <begin position="1"/>
        <end position="165"/>
    </location>
</feature>
<dbReference type="CDD" id="cd00167">
    <property type="entry name" value="SANT"/>
    <property type="match status" value="1"/>
</dbReference>
<feature type="compositionally biased region" description="Basic and acidic residues" evidence="6">
    <location>
        <begin position="88"/>
        <end position="101"/>
    </location>
</feature>
<feature type="compositionally biased region" description="Low complexity" evidence="6">
    <location>
        <begin position="750"/>
        <end position="760"/>
    </location>
</feature>
<evidence type="ECO:0000256" key="1">
    <source>
        <dbReference type="ARBA" id="ARBA00022723"/>
    </source>
</evidence>
<evidence type="ECO:0000256" key="3">
    <source>
        <dbReference type="ARBA" id="ARBA00022833"/>
    </source>
</evidence>
<sequence length="1023" mass="115219">MPPQTPPLERRDLYQDRRHDRGPGPGSSDPSRWRDPYYPSSRDYPRRPPPPGYHRSYVEDSGPRGGTPSRSDRFWHEEQNYYRSYSGRYDRGRASGTRDVRGGQYSYRRSPQYEPYNADYRRSPPQYDPYPYPYPYPYPTDYNPRHHPGPRSVAVPISSSTRVIPDHRAEYYRRSFWEKKPDWNRDRNRNRDRKPYPMKWSRSGSVPREGSKEASESPRKRRSRDREVTVNPEGSPEDSPSKMARLGWGQGLAKYEMLKVGPSDDSKQESVVPDMFKENTVDAAKNAINHEKEFDSETCIGEETSFGLARDSFTQEPSFAVESDLLTDKQQYETDAKPCASAANTNCEIVLLPKIDLLHENSMDALATLLTDILRPDDAHTGDLTLMRQASLNDLSQLKEVISKHLETTEAEIDLLETELTSVLPDPKYSETNTTLVQTLGPVQHISENKTIEIQEDSTNASLISTILAANRDASRRANSLLDNCLHLTDPPDLEVLVGAITSQKEKKESKIKEKLCLKKGALKFKEQALARKYRIIRDMWRDELKMIPSFKKSRTKTPRSRLTSDAGSLPPFATRKASNFAHKLMSDSHTKLYRPHLKMPAQILDEAERTHSIFVSHNGLIDNPVVIEKERALINPWTQKEKEKFMEMLCLFGKDFAKISSFLPHKTTADCVEFYYKSHKSESFAEVRKHLSARKAVTPGNYLGSRTGKKRKRECNAVSLDKLGSPSVLAVQNPNRPKNKTTSAKKVKNPGSNNKSSSSNKKRTLDSLVAADRQIKNSSSLDKKGVDLPVVGFQKVNIGCLDKAKSVDMPSGIPWTHSLEGMSSCITASPGDKEKSFEDDEDDCSDDGWQDVGPAWTDNEKSLFVQGRGLYGNDFERISTLVGSRTCDQCKTFFSKSWKVLNLEAGFPRNNNPVNGYLMDDAKVGKAVSDEVCVAETESGTCSSQSCSKQEGDGFLEAQTKGEDVTRFQEREEIPEMTSDKVGDVVVFGKLIQLSSCAAERFENEIKGSLGKVGLGVDGNNV</sequence>
<keyword evidence="8" id="KW-0675">Receptor</keyword>
<feature type="compositionally biased region" description="Basic and acidic residues" evidence="6">
    <location>
        <begin position="182"/>
        <end position="195"/>
    </location>
</feature>
<dbReference type="Gene3D" id="1.10.10.60">
    <property type="entry name" value="Homeodomain-like"/>
    <property type="match status" value="1"/>
</dbReference>
<dbReference type="InterPro" id="IPR009057">
    <property type="entry name" value="Homeodomain-like_sf"/>
</dbReference>
<dbReference type="PANTHER" id="PTHR47340">
    <property type="entry name" value="DUPLICATED HOMEODOMAIN-LIKE SUPERFAMILY PROTEIN"/>
    <property type="match status" value="1"/>
</dbReference>
<keyword evidence="4" id="KW-0238">DNA-binding</keyword>
<evidence type="ECO:0000313" key="9">
    <source>
        <dbReference type="Proteomes" id="UP000623129"/>
    </source>
</evidence>
<dbReference type="InterPro" id="IPR001005">
    <property type="entry name" value="SANT/Myb"/>
</dbReference>
<feature type="compositionally biased region" description="Basic and acidic residues" evidence="6">
    <location>
        <begin position="8"/>
        <end position="22"/>
    </location>
</feature>
<keyword evidence="1" id="KW-0479">Metal-binding</keyword>
<dbReference type="Proteomes" id="UP000623129">
    <property type="component" value="Unassembled WGS sequence"/>
</dbReference>
<dbReference type="SMART" id="SM00717">
    <property type="entry name" value="SANT"/>
    <property type="match status" value="2"/>
</dbReference>
<dbReference type="SUPFAM" id="SSF46689">
    <property type="entry name" value="Homeodomain-like"/>
    <property type="match status" value="2"/>
</dbReference>
<evidence type="ECO:0000256" key="2">
    <source>
        <dbReference type="ARBA" id="ARBA00022771"/>
    </source>
</evidence>
<dbReference type="InterPro" id="IPR017884">
    <property type="entry name" value="SANT_dom"/>
</dbReference>
<dbReference type="Gene3D" id="1.20.58.1880">
    <property type="match status" value="1"/>
</dbReference>
<dbReference type="AlphaFoldDB" id="A0A833RC89"/>
<evidence type="ECO:0000259" key="7">
    <source>
        <dbReference type="PROSITE" id="PS51293"/>
    </source>
</evidence>
<comment type="caution">
    <text evidence="8">The sequence shown here is derived from an EMBL/GenBank/DDBJ whole genome shotgun (WGS) entry which is preliminary data.</text>
</comment>
<name>A0A833RC89_9POAL</name>
<organism evidence="8 9">
    <name type="scientific">Carex littledalei</name>
    <dbReference type="NCBI Taxonomy" id="544730"/>
    <lineage>
        <taxon>Eukaryota</taxon>
        <taxon>Viridiplantae</taxon>
        <taxon>Streptophyta</taxon>
        <taxon>Embryophyta</taxon>
        <taxon>Tracheophyta</taxon>
        <taxon>Spermatophyta</taxon>
        <taxon>Magnoliopsida</taxon>
        <taxon>Liliopsida</taxon>
        <taxon>Poales</taxon>
        <taxon>Cyperaceae</taxon>
        <taxon>Cyperoideae</taxon>
        <taxon>Cariceae</taxon>
        <taxon>Carex</taxon>
        <taxon>Carex subgen. Euthyceras</taxon>
    </lineage>
</organism>
<evidence type="ECO:0000256" key="5">
    <source>
        <dbReference type="ARBA" id="ARBA00023242"/>
    </source>
</evidence>
<dbReference type="GO" id="GO:0005634">
    <property type="term" value="C:nucleus"/>
    <property type="evidence" value="ECO:0007669"/>
    <property type="project" value="UniProtKB-ARBA"/>
</dbReference>
<dbReference type="PANTHER" id="PTHR47340:SF1">
    <property type="entry name" value="DUPLICATED HOMEODOMAIN-LIKE SUPERFAMILY PROTEIN"/>
    <property type="match status" value="1"/>
</dbReference>
<keyword evidence="5" id="KW-0539">Nucleus</keyword>
<proteinExistence type="predicted"/>
<reference evidence="8" key="1">
    <citation type="submission" date="2020-01" db="EMBL/GenBank/DDBJ databases">
        <title>Genome sequence of Kobresia littledalei, the first chromosome-level genome in the family Cyperaceae.</title>
        <authorList>
            <person name="Qu G."/>
        </authorList>
    </citation>
    <scope>NUCLEOTIDE SEQUENCE</scope>
    <source>
        <strain evidence="8">C.B.Clarke</strain>
        <tissue evidence="8">Leaf</tissue>
    </source>
</reference>
<gene>
    <name evidence="8" type="ORF">FCM35_KLT19579</name>
</gene>
<evidence type="ECO:0000256" key="4">
    <source>
        <dbReference type="ARBA" id="ARBA00023125"/>
    </source>
</evidence>
<dbReference type="GO" id="GO:0008270">
    <property type="term" value="F:zinc ion binding"/>
    <property type="evidence" value="ECO:0007669"/>
    <property type="project" value="UniProtKB-KW"/>
</dbReference>
<dbReference type="FunFam" id="1.10.10.60:FF:000012">
    <property type="entry name" value="Metastasis-associated 1 family, member 3"/>
    <property type="match status" value="1"/>
</dbReference>
<dbReference type="Pfam" id="PF00249">
    <property type="entry name" value="Myb_DNA-binding"/>
    <property type="match status" value="2"/>
</dbReference>
<protein>
    <submittedName>
        <fullName evidence="8">Nuclear receptor corepressor 1</fullName>
    </submittedName>
</protein>
<keyword evidence="2" id="KW-0863">Zinc-finger</keyword>
<feature type="compositionally biased region" description="Basic residues" evidence="6">
    <location>
        <begin position="738"/>
        <end position="749"/>
    </location>
</feature>
<dbReference type="PROSITE" id="PS51293">
    <property type="entry name" value="SANT"/>
    <property type="match status" value="2"/>
</dbReference>
<feature type="domain" description="SANT" evidence="7">
    <location>
        <begin position="633"/>
        <end position="684"/>
    </location>
</feature>
<feature type="compositionally biased region" description="Basic and acidic residues" evidence="6">
    <location>
        <begin position="209"/>
        <end position="228"/>
    </location>
</feature>
<evidence type="ECO:0000256" key="6">
    <source>
        <dbReference type="SAM" id="MobiDB-lite"/>
    </source>
</evidence>
<feature type="region of interest" description="Disordered" evidence="6">
    <location>
        <begin position="182"/>
        <end position="245"/>
    </location>
</feature>
<feature type="domain" description="SANT" evidence="7">
    <location>
        <begin position="852"/>
        <end position="903"/>
    </location>
</feature>
<feature type="region of interest" description="Disordered" evidence="6">
    <location>
        <begin position="727"/>
        <end position="765"/>
    </location>
</feature>
<keyword evidence="9" id="KW-1185">Reference proteome</keyword>
<feature type="compositionally biased region" description="Pro residues" evidence="6">
    <location>
        <begin position="126"/>
        <end position="138"/>
    </location>
</feature>